<sequence length="545" mass="62386">MTSETEITTINRKRGNIKSQITKLANALVDKTEHSIPKLQAQLDVVSKLQEKFELLKNDYYKITKQTEFAEVESLLDSVEDDLLNLEVSLKTSISQLKCNLESVSLPNQSKGAPIKLPKIPLPTFCGRFEEWNLFKTQFNDLINENPQLSDNEKLHYLRGSLKGDAKIIETADDDFSSLFKAIDQSCFGYLVSGNISDDNFDISTKYCFLTKNLEALNKTLTNFWEIEDVDFQKTCNSEESNYCNEHFAKTHFRKADGKSVVSMPLKTEFPETMLGISKMIASKRLDQLWTRLERDPTMKALYSDFLNEYESLHHMEEVKEDTDLDAGYYLPNHGILRPDNKTTKLRVVFNASSKTSSGYSLNDLLYKGGVLQGDLFSILIRFRKHIYAFTADIKQMFRMIELNESQTRLQNILWKNSKSSPTKVYKLRTVTYGKASAPYLATKVLQQLALAEEKNFPLASKVLLQDFYMDDCLSGSSEFTEFETIQSELRQLLQRGGMTLHKWCSSYSPTTAQEFPLDRNSEEIQVKTLGVIWNSVIPLLIKPT</sequence>
<dbReference type="GO" id="GO:0071897">
    <property type="term" value="P:DNA biosynthetic process"/>
    <property type="evidence" value="ECO:0007669"/>
    <property type="project" value="UniProtKB-ARBA"/>
</dbReference>
<evidence type="ECO:0000313" key="2">
    <source>
        <dbReference type="Proteomes" id="UP000499080"/>
    </source>
</evidence>
<organism evidence="1 2">
    <name type="scientific">Araneus ventricosus</name>
    <name type="common">Orbweaver spider</name>
    <name type="synonym">Epeira ventricosa</name>
    <dbReference type="NCBI Taxonomy" id="182803"/>
    <lineage>
        <taxon>Eukaryota</taxon>
        <taxon>Metazoa</taxon>
        <taxon>Ecdysozoa</taxon>
        <taxon>Arthropoda</taxon>
        <taxon>Chelicerata</taxon>
        <taxon>Arachnida</taxon>
        <taxon>Araneae</taxon>
        <taxon>Araneomorphae</taxon>
        <taxon>Entelegynae</taxon>
        <taxon>Araneoidea</taxon>
        <taxon>Araneidae</taxon>
        <taxon>Araneus</taxon>
    </lineage>
</organism>
<dbReference type="PANTHER" id="PTHR47331:SF1">
    <property type="entry name" value="GAG-LIKE PROTEIN"/>
    <property type="match status" value="1"/>
</dbReference>
<dbReference type="PANTHER" id="PTHR47331">
    <property type="entry name" value="PHD-TYPE DOMAIN-CONTAINING PROTEIN"/>
    <property type="match status" value="1"/>
</dbReference>
<name>A0A4Y2SVH1_ARAVE</name>
<gene>
    <name evidence="1" type="ORF">AVEN_147042_1</name>
</gene>
<dbReference type="InterPro" id="IPR005312">
    <property type="entry name" value="DUF1759"/>
</dbReference>
<dbReference type="SUPFAM" id="SSF56672">
    <property type="entry name" value="DNA/RNA polymerases"/>
    <property type="match status" value="1"/>
</dbReference>
<accession>A0A4Y2SVH1</accession>
<reference evidence="1 2" key="1">
    <citation type="journal article" date="2019" name="Sci. Rep.">
        <title>Orb-weaving spider Araneus ventricosus genome elucidates the spidroin gene catalogue.</title>
        <authorList>
            <person name="Kono N."/>
            <person name="Nakamura H."/>
            <person name="Ohtoshi R."/>
            <person name="Moran D.A.P."/>
            <person name="Shinohara A."/>
            <person name="Yoshida Y."/>
            <person name="Fujiwara M."/>
            <person name="Mori M."/>
            <person name="Tomita M."/>
            <person name="Arakawa K."/>
        </authorList>
    </citation>
    <scope>NUCLEOTIDE SEQUENCE [LARGE SCALE GENOMIC DNA]</scope>
</reference>
<dbReference type="InterPro" id="IPR043502">
    <property type="entry name" value="DNA/RNA_pol_sf"/>
</dbReference>
<dbReference type="AlphaFoldDB" id="A0A4Y2SVH1"/>
<evidence type="ECO:0000313" key="1">
    <source>
        <dbReference type="EMBL" id="GBN91971.1"/>
    </source>
</evidence>
<dbReference type="EMBL" id="BGPR01024149">
    <property type="protein sequence ID" value="GBN91971.1"/>
    <property type="molecule type" value="Genomic_DNA"/>
</dbReference>
<evidence type="ECO:0008006" key="3">
    <source>
        <dbReference type="Google" id="ProtNLM"/>
    </source>
</evidence>
<dbReference type="OrthoDB" id="6437025at2759"/>
<proteinExistence type="predicted"/>
<dbReference type="Pfam" id="PF03564">
    <property type="entry name" value="DUF1759"/>
    <property type="match status" value="1"/>
</dbReference>
<protein>
    <recommendedName>
        <fullName evidence="3">Reverse transcriptase domain-containing protein</fullName>
    </recommendedName>
</protein>
<keyword evidence="2" id="KW-1185">Reference proteome</keyword>
<dbReference type="Proteomes" id="UP000499080">
    <property type="component" value="Unassembled WGS sequence"/>
</dbReference>
<comment type="caution">
    <text evidence="1">The sequence shown here is derived from an EMBL/GenBank/DDBJ whole genome shotgun (WGS) entry which is preliminary data.</text>
</comment>